<feature type="domain" description="3-octaprenyl-4-hydroxybenzoate carboxy-lyase-like C-terminal" evidence="5">
    <location>
        <begin position="484"/>
        <end position="563"/>
    </location>
</feature>
<dbReference type="SUPFAM" id="SSF50475">
    <property type="entry name" value="FMN-binding split barrel"/>
    <property type="match status" value="1"/>
</dbReference>
<dbReference type="AlphaFoldDB" id="A0A3B1BCG5"/>
<dbReference type="InterPro" id="IPR048304">
    <property type="entry name" value="UbiD_Rift_dom"/>
</dbReference>
<feature type="compositionally biased region" description="Basic and acidic residues" evidence="2">
    <location>
        <begin position="615"/>
        <end position="628"/>
    </location>
</feature>
<accession>A0A3B1BCG5</accession>
<sequence>MTDRISYNSLRDFIHRLEKAGELIRIREKVSPVLEITEITDRVSKSPGGGKALLFENVEGSDIPVLINAFGSVKRMNMALGADDIEKIADDIDNLIHMKAPESWQEKISALPTLFRMAKFPPKLIADSFAPCQEIVTRGEEIDLTRLPVLKCWPDDGGRFITLPCVITKSVDGVRNVGVYRMQVFNPKTTGMHWHIHKDGASNFDDHRRAGRSKMEVAVAIGCDPAVVYAATAPLPPGIDELMLAGFIRNSPVNLVQCQTVDLQVPATAEIVLEGYVDIEETRIEGPFGDHTGYYSLTGDYPVFHVTAVTHRKHPIYLTTIVGKPPMEDCYMGKATERIFLPLLKTINPEIIDYDLPWEGVFHNCVIVSIRKRYPAQARKLMSALWGTGQMSLAKMILAVDESIDVHDYRQVARELLNRIDIEESLVITEGVLDVLDHSAPKPLRGAKIGIDITGPEPDDERQNSLSQTDRSFDPFIKGCEDHNEIIALDIPFTEVVSPLAIISIDKKAPWDGHRIAREAIHNDEEGAIKIIMALDKDVDPSNHSVALWKFFNNVDPSRDIFHEGGRLFVDATRKMRDEGHPREWPDELVMDNEIVKLVDEKWPRLGIDKGAQAEPDKSETGQKPEPD</sequence>
<dbReference type="Gene3D" id="3.40.1670.10">
    <property type="entry name" value="UbiD C-terminal domain-like"/>
    <property type="match status" value="2"/>
</dbReference>
<dbReference type="SUPFAM" id="SSF143968">
    <property type="entry name" value="UbiD C-terminal domain-like"/>
    <property type="match status" value="2"/>
</dbReference>
<comment type="similarity">
    <text evidence="1">Belongs to the UbiD family.</text>
</comment>
<reference evidence="6" key="1">
    <citation type="submission" date="2018-06" db="EMBL/GenBank/DDBJ databases">
        <authorList>
            <person name="Zhirakovskaya E."/>
        </authorList>
    </citation>
    <scope>NUCLEOTIDE SEQUENCE</scope>
</reference>
<dbReference type="NCBIfam" id="TIGR03701">
    <property type="entry name" value="mena_SCO4490"/>
    <property type="match status" value="1"/>
</dbReference>
<dbReference type="GO" id="GO:0008694">
    <property type="term" value="F:4-hydroxy-3-polyprenylbenzoate decarboxylase activity"/>
    <property type="evidence" value="ECO:0007669"/>
    <property type="project" value="TreeGrafter"/>
</dbReference>
<dbReference type="Pfam" id="PF20695">
    <property type="entry name" value="UbiD_N"/>
    <property type="match status" value="1"/>
</dbReference>
<dbReference type="InterPro" id="IPR022390">
    <property type="entry name" value="HBDC"/>
</dbReference>
<organism evidence="6">
    <name type="scientific">hydrothermal vent metagenome</name>
    <dbReference type="NCBI Taxonomy" id="652676"/>
    <lineage>
        <taxon>unclassified sequences</taxon>
        <taxon>metagenomes</taxon>
        <taxon>ecological metagenomes</taxon>
    </lineage>
</organism>
<proteinExistence type="inferred from homology"/>
<dbReference type="Pfam" id="PF01977">
    <property type="entry name" value="UbiD"/>
    <property type="match status" value="1"/>
</dbReference>
<feature type="domain" description="3-octaprenyl-4-hydroxybenzoate carboxy-lyase-like Rift-related" evidence="3">
    <location>
        <begin position="128"/>
        <end position="325"/>
    </location>
</feature>
<dbReference type="GO" id="GO:0006744">
    <property type="term" value="P:ubiquinone biosynthetic process"/>
    <property type="evidence" value="ECO:0007669"/>
    <property type="project" value="TreeGrafter"/>
</dbReference>
<gene>
    <name evidence="6" type="ORF">MNBD_NITROSPINAE04-1045</name>
</gene>
<feature type="domain" description="3-octaprenyl-4-hydroxybenzoate carboxy-lyase-like C-terminal" evidence="5">
    <location>
        <begin position="330"/>
        <end position="452"/>
    </location>
</feature>
<evidence type="ECO:0000256" key="2">
    <source>
        <dbReference type="SAM" id="MobiDB-lite"/>
    </source>
</evidence>
<name>A0A3B1BCG5_9ZZZZ</name>
<feature type="region of interest" description="Disordered" evidence="2">
    <location>
        <begin position="447"/>
        <end position="470"/>
    </location>
</feature>
<dbReference type="Pfam" id="PF20696">
    <property type="entry name" value="UbiD_C"/>
    <property type="match status" value="2"/>
</dbReference>
<evidence type="ECO:0000259" key="4">
    <source>
        <dbReference type="Pfam" id="PF20695"/>
    </source>
</evidence>
<dbReference type="GO" id="GO:0005829">
    <property type="term" value="C:cytosol"/>
    <property type="evidence" value="ECO:0007669"/>
    <property type="project" value="TreeGrafter"/>
</dbReference>
<feature type="region of interest" description="Disordered" evidence="2">
    <location>
        <begin position="606"/>
        <end position="628"/>
    </location>
</feature>
<evidence type="ECO:0000259" key="3">
    <source>
        <dbReference type="Pfam" id="PF01977"/>
    </source>
</evidence>
<dbReference type="InterPro" id="IPR002830">
    <property type="entry name" value="UbiD"/>
</dbReference>
<feature type="domain" description="3-octaprenyl-4-hydroxybenzoate carboxy-lyase-like N-terminal" evidence="4">
    <location>
        <begin position="14"/>
        <end position="90"/>
    </location>
</feature>
<dbReference type="EMBL" id="UOGA01000052">
    <property type="protein sequence ID" value="VAX15966.1"/>
    <property type="molecule type" value="Genomic_DNA"/>
</dbReference>
<dbReference type="PANTHER" id="PTHR30108:SF17">
    <property type="entry name" value="FERULIC ACID DECARBOXYLASE 1"/>
    <property type="match status" value="1"/>
</dbReference>
<evidence type="ECO:0000259" key="5">
    <source>
        <dbReference type="Pfam" id="PF20696"/>
    </source>
</evidence>
<dbReference type="PANTHER" id="PTHR30108">
    <property type="entry name" value="3-OCTAPRENYL-4-HYDROXYBENZOATE CARBOXY-LYASE-RELATED"/>
    <property type="match status" value="1"/>
</dbReference>
<evidence type="ECO:0000256" key="1">
    <source>
        <dbReference type="ARBA" id="ARBA00010021"/>
    </source>
</evidence>
<evidence type="ECO:0000313" key="6">
    <source>
        <dbReference type="EMBL" id="VAX15966.1"/>
    </source>
</evidence>
<dbReference type="InterPro" id="IPR049383">
    <property type="entry name" value="UbiD-like_N"/>
</dbReference>
<dbReference type="NCBIfam" id="TIGR00148">
    <property type="entry name" value="UbiD family decarboxylase"/>
    <property type="match status" value="1"/>
</dbReference>
<dbReference type="InterPro" id="IPR049381">
    <property type="entry name" value="UbiD-like_C"/>
</dbReference>
<protein>
    <submittedName>
        <fullName evidence="6">UbiD family decarboxylase associated with menaquinone via futalosine</fullName>
    </submittedName>
</protein>